<evidence type="ECO:0000313" key="3">
    <source>
        <dbReference type="Proteomes" id="UP000244037"/>
    </source>
</evidence>
<dbReference type="Pfam" id="PF13682">
    <property type="entry name" value="CZB"/>
    <property type="match status" value="1"/>
</dbReference>
<dbReference type="OrthoDB" id="7508312at2"/>
<feature type="domain" description="Chemoreceptor zinc-binding" evidence="1">
    <location>
        <begin position="18"/>
        <end position="86"/>
    </location>
</feature>
<dbReference type="RefSeq" id="WP_108023162.1">
    <property type="nucleotide sequence ID" value="NZ_QAYC01000001.1"/>
</dbReference>
<keyword evidence="3" id="KW-1185">Reference proteome</keyword>
<dbReference type="AlphaFoldDB" id="A0A8E2VNX6"/>
<dbReference type="EMBL" id="QAYC01000001">
    <property type="protein sequence ID" value="PTW51968.1"/>
    <property type="molecule type" value="Genomic_DNA"/>
</dbReference>
<organism evidence="2 3">
    <name type="scientific">Rhodovulum kholense</name>
    <dbReference type="NCBI Taxonomy" id="453584"/>
    <lineage>
        <taxon>Bacteria</taxon>
        <taxon>Pseudomonadati</taxon>
        <taxon>Pseudomonadota</taxon>
        <taxon>Alphaproteobacteria</taxon>
        <taxon>Rhodobacterales</taxon>
        <taxon>Paracoccaceae</taxon>
        <taxon>Rhodovulum</taxon>
    </lineage>
</organism>
<evidence type="ECO:0000259" key="1">
    <source>
        <dbReference type="Pfam" id="PF13682"/>
    </source>
</evidence>
<gene>
    <name evidence="2" type="ORF">C8N38_101272</name>
</gene>
<sequence>MSQQSDMIAEVAAAQIKHLKWRSHLAAAIAQGRSEFTPEKAGCDKSCDFGRWFHGAAIPPDLKAGKGWQAIDAAHAAFHATAAQVLGLALAGRADEARTMMGGAFAERADRVLKALSLWKLDLATGRAQP</sequence>
<dbReference type="Proteomes" id="UP000244037">
    <property type="component" value="Unassembled WGS sequence"/>
</dbReference>
<name>A0A8E2VNX6_9RHOB</name>
<comment type="caution">
    <text evidence="2">The sequence shown here is derived from an EMBL/GenBank/DDBJ whole genome shotgun (WGS) entry which is preliminary data.</text>
</comment>
<reference evidence="2 3" key="1">
    <citation type="submission" date="2018-04" db="EMBL/GenBank/DDBJ databases">
        <title>Genomic Encyclopedia of Archaeal and Bacterial Type Strains, Phase II (KMG-II): from individual species to whole genera.</title>
        <authorList>
            <person name="Goeker M."/>
        </authorList>
    </citation>
    <scope>NUCLEOTIDE SEQUENCE [LARGE SCALE GENOMIC DNA]</scope>
    <source>
        <strain evidence="2 3">DSM 19783</strain>
    </source>
</reference>
<keyword evidence="2" id="KW-0675">Receptor</keyword>
<dbReference type="Gene3D" id="1.20.120.30">
    <property type="entry name" value="Aspartate receptor, ligand-binding domain"/>
    <property type="match status" value="1"/>
</dbReference>
<dbReference type="InterPro" id="IPR025991">
    <property type="entry name" value="Chemoreceptor_zinc-bind_dom"/>
</dbReference>
<evidence type="ECO:0000313" key="2">
    <source>
        <dbReference type="EMBL" id="PTW51968.1"/>
    </source>
</evidence>
<protein>
    <submittedName>
        <fullName evidence="2">Chemoreceptor zinc-binding protein</fullName>
    </submittedName>
</protein>
<accession>A0A8E2VNX6</accession>
<proteinExistence type="predicted"/>